<evidence type="ECO:0000313" key="3">
    <source>
        <dbReference type="EMBL" id="CAL1587373.1"/>
    </source>
</evidence>
<protein>
    <recommendedName>
        <fullName evidence="2">3-beta hydroxysteroid dehydrogenase/isomerase domain-containing protein</fullName>
    </recommendedName>
</protein>
<dbReference type="Gene3D" id="3.40.50.720">
    <property type="entry name" value="NAD(P)-binding Rossmann-like Domain"/>
    <property type="match status" value="1"/>
</dbReference>
<dbReference type="GO" id="GO:0016616">
    <property type="term" value="F:oxidoreductase activity, acting on the CH-OH group of donors, NAD or NADP as acceptor"/>
    <property type="evidence" value="ECO:0007669"/>
    <property type="project" value="InterPro"/>
</dbReference>
<dbReference type="InterPro" id="IPR036291">
    <property type="entry name" value="NAD(P)-bd_dom_sf"/>
</dbReference>
<dbReference type="SUPFAM" id="SSF51735">
    <property type="entry name" value="NAD(P)-binding Rossmann-fold domains"/>
    <property type="match status" value="1"/>
</dbReference>
<sequence>MSRDQRGLVYLVSGGCGFLGKHLLRVLLEQERGKVSEIRLFDKMIDSSLEEHSTESMKVVVIQGDITDYSQVQEASREVDVFIHSASLVDVWHKVPESVIYGVNRKNALNQRKSTPSAQSAAEPQTGSQWLQFTDA</sequence>
<name>A0AAV2KES2_KNICA</name>
<dbReference type="InterPro" id="IPR002225">
    <property type="entry name" value="3Beta_OHSteriod_DH/Estase"/>
</dbReference>
<proteinExistence type="predicted"/>
<reference evidence="3 4" key="1">
    <citation type="submission" date="2024-04" db="EMBL/GenBank/DDBJ databases">
        <authorList>
            <person name="Waldvogel A.-M."/>
            <person name="Schoenle A."/>
        </authorList>
    </citation>
    <scope>NUCLEOTIDE SEQUENCE [LARGE SCALE GENOMIC DNA]</scope>
</reference>
<feature type="region of interest" description="Disordered" evidence="1">
    <location>
        <begin position="113"/>
        <end position="136"/>
    </location>
</feature>
<evidence type="ECO:0000259" key="2">
    <source>
        <dbReference type="Pfam" id="PF01073"/>
    </source>
</evidence>
<keyword evidence="4" id="KW-1185">Reference proteome</keyword>
<evidence type="ECO:0000256" key="1">
    <source>
        <dbReference type="SAM" id="MobiDB-lite"/>
    </source>
</evidence>
<feature type="domain" description="3-beta hydroxysteroid dehydrogenase/isomerase" evidence="2">
    <location>
        <begin position="11"/>
        <end position="106"/>
    </location>
</feature>
<dbReference type="EMBL" id="OZ035840">
    <property type="protein sequence ID" value="CAL1587373.1"/>
    <property type="molecule type" value="Genomic_DNA"/>
</dbReference>
<gene>
    <name evidence="3" type="ORF">KC01_LOCUS17334</name>
</gene>
<dbReference type="GO" id="GO:0006694">
    <property type="term" value="P:steroid biosynthetic process"/>
    <property type="evidence" value="ECO:0007669"/>
    <property type="project" value="InterPro"/>
</dbReference>
<evidence type="ECO:0000313" key="4">
    <source>
        <dbReference type="Proteomes" id="UP001497482"/>
    </source>
</evidence>
<accession>A0AAV2KES2</accession>
<dbReference type="AlphaFoldDB" id="A0AAV2KES2"/>
<dbReference type="Pfam" id="PF01073">
    <property type="entry name" value="3Beta_HSD"/>
    <property type="match status" value="1"/>
</dbReference>
<organism evidence="3 4">
    <name type="scientific">Knipowitschia caucasica</name>
    <name type="common">Caucasian dwarf goby</name>
    <name type="synonym">Pomatoschistus caucasicus</name>
    <dbReference type="NCBI Taxonomy" id="637954"/>
    <lineage>
        <taxon>Eukaryota</taxon>
        <taxon>Metazoa</taxon>
        <taxon>Chordata</taxon>
        <taxon>Craniata</taxon>
        <taxon>Vertebrata</taxon>
        <taxon>Euteleostomi</taxon>
        <taxon>Actinopterygii</taxon>
        <taxon>Neopterygii</taxon>
        <taxon>Teleostei</taxon>
        <taxon>Neoteleostei</taxon>
        <taxon>Acanthomorphata</taxon>
        <taxon>Gobiaria</taxon>
        <taxon>Gobiiformes</taxon>
        <taxon>Gobioidei</taxon>
        <taxon>Gobiidae</taxon>
        <taxon>Gobiinae</taxon>
        <taxon>Knipowitschia</taxon>
    </lineage>
</organism>
<dbReference type="Proteomes" id="UP001497482">
    <property type="component" value="Chromosome 18"/>
</dbReference>